<dbReference type="SMART" id="SM00060">
    <property type="entry name" value="FN3"/>
    <property type="match status" value="1"/>
</dbReference>
<dbReference type="InterPro" id="IPR003599">
    <property type="entry name" value="Ig_sub"/>
</dbReference>
<keyword evidence="9" id="KW-1185">Reference proteome</keyword>
<feature type="domain" description="Ig-like" evidence="6">
    <location>
        <begin position="408"/>
        <end position="510"/>
    </location>
</feature>
<dbReference type="InterPro" id="IPR003961">
    <property type="entry name" value="FN3_dom"/>
</dbReference>
<evidence type="ECO:0000256" key="4">
    <source>
        <dbReference type="ARBA" id="ARBA00023180"/>
    </source>
</evidence>
<dbReference type="GO" id="GO:0005911">
    <property type="term" value="C:cell-cell junction"/>
    <property type="evidence" value="ECO:0007669"/>
    <property type="project" value="TreeGrafter"/>
</dbReference>
<dbReference type="GO" id="GO:0050839">
    <property type="term" value="F:cell adhesion molecule binding"/>
    <property type="evidence" value="ECO:0007669"/>
    <property type="project" value="TreeGrafter"/>
</dbReference>
<evidence type="ECO:0000256" key="1">
    <source>
        <dbReference type="ARBA" id="ARBA00004479"/>
    </source>
</evidence>
<evidence type="ECO:0000256" key="3">
    <source>
        <dbReference type="ARBA" id="ARBA00023157"/>
    </source>
</evidence>
<evidence type="ECO:0000313" key="9">
    <source>
        <dbReference type="Proteomes" id="UP000708208"/>
    </source>
</evidence>
<dbReference type="OrthoDB" id="5857426at2759"/>
<comment type="caution">
    <text evidence="8">The sequence shown here is derived from an EMBL/GenBank/DDBJ whole genome shotgun (WGS) entry which is preliminary data.</text>
</comment>
<dbReference type="Proteomes" id="UP000708208">
    <property type="component" value="Unassembled WGS sequence"/>
</dbReference>
<evidence type="ECO:0000259" key="6">
    <source>
        <dbReference type="PROSITE" id="PS50835"/>
    </source>
</evidence>
<keyword evidence="3" id="KW-1015">Disulfide bond</keyword>
<sequence length="806" mass="89107">IRNSTYDRDNGQFECRLKETGSGEDLYKKTVQLTVLLPPEAPRILPSEPTATEGRSIDLTCSSSGGSPDPLIRWYRNGMNYPLDAVVKNGGSRNNPTSAVLSVTPQRDDDGTEYRCNVWNRALGEREKLETSVTLNVNYFPRVKVGPENPLRVEMGTPARLTCSVDSKPAVSSVRWTRNGRFSETSFIYTIARVSLQDTGTYVCAADNGLGQTGEADLTVDVLYAPIVSVVSKKEVDEGESVWIKCNVTSNPRPSSIEWIKRGDHSFRQTGDILRIERVTAAHGGTYFCKALNVLHPTGDSGQYERTGNASVALLIKHSPGKASIEPDQPTVVEGSGISLTCSANPPGWPSPQYRWWREGSEATISIGAKLNIVSAKVSSEGIYYCQPSNDGGMGTVASVDLRVYQGPRFLSTLQSQVIRRSGDGNFSVSCTAEGKPRPNVTWVKDGTLINPKIKHAFYRISTRDVDVRNGVTTVQSTLEFTGEARDAIMAEDRGYYICMFENEVKKEESYMFLRVQHKPIFQHKTEVKRVAFDVGDTALIPCQVQAFPKPEFDWSFNSITVTIDSKSYDKNLTSLPNDVYVSTLIVQGIQANDYGEYRCKAVNAMGNSSSVILLEERGPPSVPVKLQVLETTISSVVLHWEPGFNGGYEDTKYFVAYSSSPEDGYSEFDCQAFNPCNVTGLLQQTFYTFRVRAYNEGGESPGSHNVTARTRVDLSKIPDPIDVKYEPKSGTLVFNVLGPLPLEAKVEVQNSGEGSWRRYRMLRVDTDKFRHSIDETVPIDNVRVSICVHDDSSCGKNINANIGKL</sequence>
<feature type="domain" description="Ig-like" evidence="6">
    <location>
        <begin position="39"/>
        <end position="134"/>
    </location>
</feature>
<dbReference type="GO" id="GO:0005886">
    <property type="term" value="C:plasma membrane"/>
    <property type="evidence" value="ECO:0007669"/>
    <property type="project" value="TreeGrafter"/>
</dbReference>
<gene>
    <name evidence="8" type="ORF">AFUS01_LOCUS13412</name>
</gene>
<name>A0A8J2NSI3_9HEXA</name>
<dbReference type="AlphaFoldDB" id="A0A8J2NSI3"/>
<feature type="domain" description="Ig-like" evidence="6">
    <location>
        <begin position="141"/>
        <end position="219"/>
    </location>
</feature>
<feature type="domain" description="Ig-like" evidence="6">
    <location>
        <begin position="320"/>
        <end position="403"/>
    </location>
</feature>
<accession>A0A8J2NSI3</accession>
<dbReference type="Pfam" id="PF00041">
    <property type="entry name" value="fn3"/>
    <property type="match status" value="1"/>
</dbReference>
<dbReference type="InterPro" id="IPR007110">
    <property type="entry name" value="Ig-like_dom"/>
</dbReference>
<evidence type="ECO:0000259" key="7">
    <source>
        <dbReference type="PROSITE" id="PS50853"/>
    </source>
</evidence>
<comment type="subcellular location">
    <subcellularLocation>
        <location evidence="1">Membrane</location>
        <topology evidence="1">Single-pass type I membrane protein</topology>
    </subcellularLocation>
</comment>
<dbReference type="InterPro" id="IPR003598">
    <property type="entry name" value="Ig_sub2"/>
</dbReference>
<dbReference type="SMART" id="SM00408">
    <property type="entry name" value="IGc2"/>
    <property type="match status" value="6"/>
</dbReference>
<feature type="domain" description="Ig-like" evidence="6">
    <location>
        <begin position="520"/>
        <end position="613"/>
    </location>
</feature>
<feature type="non-terminal residue" evidence="8">
    <location>
        <position position="1"/>
    </location>
</feature>
<dbReference type="Pfam" id="PF13927">
    <property type="entry name" value="Ig_3"/>
    <property type="match status" value="6"/>
</dbReference>
<feature type="domain" description="Ig-like" evidence="6">
    <location>
        <begin position="226"/>
        <end position="311"/>
    </location>
</feature>
<dbReference type="CDD" id="cd00096">
    <property type="entry name" value="Ig"/>
    <property type="match status" value="2"/>
</dbReference>
<evidence type="ECO:0000256" key="5">
    <source>
        <dbReference type="ARBA" id="ARBA00023319"/>
    </source>
</evidence>
<dbReference type="SMART" id="SM00409">
    <property type="entry name" value="IG"/>
    <property type="match status" value="6"/>
</dbReference>
<feature type="domain" description="Fibronectin type-III" evidence="7">
    <location>
        <begin position="623"/>
        <end position="714"/>
    </location>
</feature>
<dbReference type="PANTHER" id="PTHR11640:SF134">
    <property type="entry name" value="ECHINOID, ISOFORM A-RELATED"/>
    <property type="match status" value="1"/>
</dbReference>
<dbReference type="InterPro" id="IPR051275">
    <property type="entry name" value="Cell_adhesion_signaling"/>
</dbReference>
<keyword evidence="4" id="KW-0325">Glycoprotein</keyword>
<keyword evidence="5" id="KW-0393">Immunoglobulin domain</keyword>
<dbReference type="PROSITE" id="PS50853">
    <property type="entry name" value="FN3"/>
    <property type="match status" value="1"/>
</dbReference>
<reference evidence="8" key="1">
    <citation type="submission" date="2021-06" db="EMBL/GenBank/DDBJ databases">
        <authorList>
            <person name="Hodson N. C."/>
            <person name="Mongue J. A."/>
            <person name="Jaron S. K."/>
        </authorList>
    </citation>
    <scope>NUCLEOTIDE SEQUENCE</scope>
</reference>
<organism evidence="8 9">
    <name type="scientific">Allacma fusca</name>
    <dbReference type="NCBI Taxonomy" id="39272"/>
    <lineage>
        <taxon>Eukaryota</taxon>
        <taxon>Metazoa</taxon>
        <taxon>Ecdysozoa</taxon>
        <taxon>Arthropoda</taxon>
        <taxon>Hexapoda</taxon>
        <taxon>Collembola</taxon>
        <taxon>Symphypleona</taxon>
        <taxon>Sminthuridae</taxon>
        <taxon>Allacma</taxon>
    </lineage>
</organism>
<evidence type="ECO:0000313" key="8">
    <source>
        <dbReference type="EMBL" id="CAG7724382.1"/>
    </source>
</evidence>
<proteinExistence type="predicted"/>
<dbReference type="EMBL" id="CAJVCH010109222">
    <property type="protein sequence ID" value="CAG7724382.1"/>
    <property type="molecule type" value="Genomic_DNA"/>
</dbReference>
<dbReference type="PANTHER" id="PTHR11640">
    <property type="entry name" value="NEPHRIN"/>
    <property type="match status" value="1"/>
</dbReference>
<dbReference type="PROSITE" id="PS50835">
    <property type="entry name" value="IG_LIKE"/>
    <property type="match status" value="6"/>
</dbReference>
<evidence type="ECO:0000256" key="2">
    <source>
        <dbReference type="ARBA" id="ARBA00023136"/>
    </source>
</evidence>
<dbReference type="GO" id="GO:0098609">
    <property type="term" value="P:cell-cell adhesion"/>
    <property type="evidence" value="ECO:0007669"/>
    <property type="project" value="TreeGrafter"/>
</dbReference>
<keyword evidence="2" id="KW-0472">Membrane</keyword>
<dbReference type="CDD" id="cd00063">
    <property type="entry name" value="FN3"/>
    <property type="match status" value="1"/>
</dbReference>
<protein>
    <submittedName>
        <fullName evidence="8">Uncharacterized protein</fullName>
    </submittedName>
</protein>